<dbReference type="FunFam" id="3.80.10.10:FF:000070">
    <property type="entry name" value="Centrosomal protein of 78 kDa"/>
    <property type="match status" value="1"/>
</dbReference>
<dbReference type="PRINTS" id="PR02062">
    <property type="entry name" value="CENTROSOME78"/>
</dbReference>
<evidence type="ECO:0000313" key="5">
    <source>
        <dbReference type="Proteomes" id="UP000265000"/>
    </source>
</evidence>
<feature type="compositionally biased region" description="Low complexity" evidence="2">
    <location>
        <begin position="606"/>
        <end position="617"/>
    </location>
</feature>
<dbReference type="AlphaFoldDB" id="A0A147A0R3"/>
<organism evidence="3">
    <name type="scientific">Fundulus heteroclitus</name>
    <name type="common">Killifish</name>
    <name type="synonym">Mummichog</name>
    <dbReference type="NCBI Taxonomy" id="8078"/>
    <lineage>
        <taxon>Eukaryota</taxon>
        <taxon>Metazoa</taxon>
        <taxon>Chordata</taxon>
        <taxon>Craniata</taxon>
        <taxon>Vertebrata</taxon>
        <taxon>Euteleostomi</taxon>
        <taxon>Actinopterygii</taxon>
        <taxon>Neopterygii</taxon>
        <taxon>Teleostei</taxon>
        <taxon>Neoteleostei</taxon>
        <taxon>Acanthomorphata</taxon>
        <taxon>Ovalentaria</taxon>
        <taxon>Atherinomorphae</taxon>
        <taxon>Cyprinodontiformes</taxon>
        <taxon>Fundulidae</taxon>
        <taxon>Fundulus</taxon>
    </lineage>
</organism>
<proteinExistence type="predicted"/>
<dbReference type="InterPro" id="IPR001611">
    <property type="entry name" value="Leu-rich_rpt"/>
</dbReference>
<dbReference type="Proteomes" id="UP000265000">
    <property type="component" value="Unplaced"/>
</dbReference>
<evidence type="ECO:0000313" key="3">
    <source>
        <dbReference type="EMBL" id="JAR72170.1"/>
    </source>
</evidence>
<feature type="compositionally biased region" description="Polar residues" evidence="2">
    <location>
        <begin position="361"/>
        <end position="372"/>
    </location>
</feature>
<feature type="compositionally biased region" description="Polar residues" evidence="2">
    <location>
        <begin position="596"/>
        <end position="605"/>
    </location>
</feature>
<dbReference type="GeneID" id="105931416"/>
<feature type="compositionally biased region" description="Basic residues" evidence="2">
    <location>
        <begin position="351"/>
        <end position="360"/>
    </location>
</feature>
<accession>A0A147A0R3</accession>
<dbReference type="STRING" id="8078.ENSFHEP00000033351"/>
<dbReference type="InterPro" id="IPR032675">
    <property type="entry name" value="LRR_dom_sf"/>
</dbReference>
<name>A0A147A0R3_FUNHE</name>
<feature type="region of interest" description="Disordered" evidence="2">
    <location>
        <begin position="654"/>
        <end position="788"/>
    </location>
</feature>
<dbReference type="Gene3D" id="3.80.10.10">
    <property type="entry name" value="Ribonuclease Inhibitor"/>
    <property type="match status" value="2"/>
</dbReference>
<dbReference type="Pfam" id="PF13516">
    <property type="entry name" value="LRR_6"/>
    <property type="match status" value="2"/>
</dbReference>
<dbReference type="OrthoDB" id="78308at2759"/>
<keyword evidence="1" id="KW-0175">Coiled coil</keyword>
<dbReference type="GO" id="GO:0036064">
    <property type="term" value="C:ciliary basal body"/>
    <property type="evidence" value="ECO:0007669"/>
    <property type="project" value="TreeGrafter"/>
</dbReference>
<dbReference type="EMBL" id="GCES01014153">
    <property type="protein sequence ID" value="JAR72170.1"/>
    <property type="molecule type" value="Transcribed_RNA"/>
</dbReference>
<evidence type="ECO:0000256" key="1">
    <source>
        <dbReference type="SAM" id="Coils"/>
    </source>
</evidence>
<dbReference type="GO" id="GO:0044782">
    <property type="term" value="P:cilium organization"/>
    <property type="evidence" value="ECO:0007669"/>
    <property type="project" value="TreeGrafter"/>
</dbReference>
<feature type="region of interest" description="Disordered" evidence="2">
    <location>
        <begin position="596"/>
        <end position="621"/>
    </location>
</feature>
<dbReference type="PANTHER" id="PTHR24110">
    <property type="entry name" value="CENTROSOMAL PROTEIN OF 78 KDA"/>
    <property type="match status" value="1"/>
</dbReference>
<dbReference type="InterPro" id="IPR026212">
    <property type="entry name" value="Cep78"/>
</dbReference>
<reference evidence="3" key="1">
    <citation type="submission" date="2015-01" db="EMBL/GenBank/DDBJ databases">
        <title>EvidentialGene: Evidence-directed Construction of Complete mRNA Transcriptomes without Genomes.</title>
        <authorList>
            <person name="Gilbert D.G."/>
        </authorList>
    </citation>
    <scope>NUCLEOTIDE SEQUENCE</scope>
</reference>
<evidence type="ECO:0000313" key="4">
    <source>
        <dbReference type="Ensembl" id="ENSFHEP00000033351.1"/>
    </source>
</evidence>
<dbReference type="Ensembl" id="ENSFHET00000027546.1">
    <property type="protein sequence ID" value="ENSFHEP00000033351.1"/>
    <property type="gene ID" value="ENSFHEG00000020410.1"/>
</dbReference>
<dbReference type="CTD" id="84131"/>
<dbReference type="PANTHER" id="PTHR24110:SF3">
    <property type="entry name" value="CENTROSOMAL PROTEIN OF 78 KDA"/>
    <property type="match status" value="1"/>
</dbReference>
<keyword evidence="5" id="KW-1185">Reference proteome</keyword>
<protein>
    <submittedName>
        <fullName evidence="4">Centrosomal protein 78</fullName>
    </submittedName>
    <submittedName>
        <fullName evidence="3">Centrosomal protein of 78 kDa</fullName>
    </submittedName>
</protein>
<feature type="compositionally biased region" description="Basic and acidic residues" evidence="2">
    <location>
        <begin position="664"/>
        <end position="676"/>
    </location>
</feature>
<feature type="region of interest" description="Disordered" evidence="2">
    <location>
        <begin position="351"/>
        <end position="379"/>
    </location>
</feature>
<evidence type="ECO:0000256" key="2">
    <source>
        <dbReference type="SAM" id="MobiDB-lite"/>
    </source>
</evidence>
<reference evidence="4" key="2">
    <citation type="submission" date="2025-05" db="UniProtKB">
        <authorList>
            <consortium name="Ensembl"/>
        </authorList>
    </citation>
    <scope>IDENTIFICATION</scope>
</reference>
<dbReference type="SMART" id="SM00368">
    <property type="entry name" value="LRR_RI"/>
    <property type="match status" value="5"/>
</dbReference>
<dbReference type="SUPFAM" id="SSF52047">
    <property type="entry name" value="RNI-like"/>
    <property type="match status" value="1"/>
</dbReference>
<dbReference type="GeneTree" id="ENSGT00390000013287"/>
<feature type="coiled-coil region" evidence="1">
    <location>
        <begin position="458"/>
        <end position="492"/>
    </location>
</feature>
<dbReference type="GO" id="GO:0005813">
    <property type="term" value="C:centrosome"/>
    <property type="evidence" value="ECO:0007669"/>
    <property type="project" value="TreeGrafter"/>
</dbReference>
<feature type="compositionally biased region" description="Polar residues" evidence="2">
    <location>
        <begin position="705"/>
        <end position="728"/>
    </location>
</feature>
<sequence length="788" mass="86741">MVQDNAQIRRQGAHDFMAYYEFSCARQDSVPLPAVKMNLDKGMLDFNGDRVKLLDWPPILHSIAINKHLHHIAISSTYRGGQASADLDKRYYKSTFKRKIPVIRSKDITFRLCKALRECLTVSPILKTLHLNGLPLRERDLITLTKGLAKSTSLENVSLANCPISDEGLEVICQSVKYSTSIRSVDFTGCSLTWRGAEHMANIIKHQAMQRHGTAWAESLRYRLPQFEGMSGLRRVTLNCNTLIGDRGAAALAHELSEDLWVKAVDLQRCGLSNEGARHLLEALKTNSSLCVLDIRSNPLVDKVLIKTVIERVLMNAAGQSPEYCWIKPTTTESHRVPGPRRGAIPVSVRRRSTYRKASHKGTSPKGQTSVDALTKKPSSRSSFIPWRTAARAGRQRGLPPGVTVIDKSFQGAATVKVTMESNSEGEEDSEDEEEVVLEVGRASSSLRLTDRVTGRQLDRMQMELKECRLRLAEERRARLKAESRLMEYELENGRLRDANSSLSEALAATGSRSALRNFSALEDEAVLESIENSFNKFHAFLDLLKDAGLGQLASVAGINTSDFQPLGKPQLSSTMGPQSERAAAATVGEFGDVQEASSLPSELVTSPPGGTTFTPPHLSSSLHKDRLVDVTFNHIELEPADAAVAGEEEPRQYFRPDMQPDSGSEHSFHSQKSFDRFSFGNTFEARPRMETSSNRSSSRHRDGFSNNSAYSPASQNRGTHGGSSESVSEIRSDKAESVGSVGSRRRGKGRQMGGQPGSEGSEGRAYPGRASLKQTGSLRAHSDDESF</sequence>